<name>A0A7W2IE20_9BURK</name>
<evidence type="ECO:0000259" key="1">
    <source>
        <dbReference type="Pfam" id="PF07811"/>
    </source>
</evidence>
<accession>A0A7W2IE20</accession>
<comment type="caution">
    <text evidence="2">The sequence shown here is derived from an EMBL/GenBank/DDBJ whole genome shotgun (WGS) entry which is preliminary data.</text>
</comment>
<dbReference type="InterPro" id="IPR012495">
    <property type="entry name" value="TadE-like_dom"/>
</dbReference>
<organism evidence="2 3">
    <name type="scientific">Rugamonas brunnea</name>
    <dbReference type="NCBI Taxonomy" id="2758569"/>
    <lineage>
        <taxon>Bacteria</taxon>
        <taxon>Pseudomonadati</taxon>
        <taxon>Pseudomonadota</taxon>
        <taxon>Betaproteobacteria</taxon>
        <taxon>Burkholderiales</taxon>
        <taxon>Oxalobacteraceae</taxon>
        <taxon>Telluria group</taxon>
        <taxon>Rugamonas</taxon>
    </lineage>
</organism>
<evidence type="ECO:0000313" key="2">
    <source>
        <dbReference type="EMBL" id="MBA5639928.1"/>
    </source>
</evidence>
<dbReference type="RefSeq" id="WP_182166879.1">
    <property type="nucleotide sequence ID" value="NZ_JACEZT010000021.1"/>
</dbReference>
<protein>
    <submittedName>
        <fullName evidence="2">Pilus assembly protein</fullName>
    </submittedName>
</protein>
<feature type="domain" description="TadE-like" evidence="1">
    <location>
        <begin position="13"/>
        <end position="55"/>
    </location>
</feature>
<proteinExistence type="predicted"/>
<dbReference type="Proteomes" id="UP000534388">
    <property type="component" value="Unassembled WGS sequence"/>
</dbReference>
<gene>
    <name evidence="2" type="ORF">H3H37_22980</name>
</gene>
<evidence type="ECO:0000313" key="3">
    <source>
        <dbReference type="Proteomes" id="UP000534388"/>
    </source>
</evidence>
<dbReference type="AlphaFoldDB" id="A0A7W2IE20"/>
<reference evidence="2 3" key="1">
    <citation type="submission" date="2020-07" db="EMBL/GenBank/DDBJ databases">
        <title>Novel species isolated from subtropical streams in China.</title>
        <authorList>
            <person name="Lu H."/>
        </authorList>
    </citation>
    <scope>NUCLEOTIDE SEQUENCE [LARGE SCALE GENOMIC DNA]</scope>
    <source>
        <strain evidence="2 3">LX20W</strain>
    </source>
</reference>
<dbReference type="EMBL" id="JACEZT010000021">
    <property type="protein sequence ID" value="MBA5639928.1"/>
    <property type="molecule type" value="Genomic_DNA"/>
</dbReference>
<dbReference type="Pfam" id="PF07811">
    <property type="entry name" value="TadE"/>
    <property type="match status" value="1"/>
</dbReference>
<keyword evidence="3" id="KW-1185">Reference proteome</keyword>
<sequence length="148" mass="15945">MRPSLPARRRMRGATIVEFAVVGSTFLLLLIGAMELGRMLFYWNSAVEATRLGARVAAVCDVNATAIKTKVQSMLPILNTGDIDVTYTPSGCTVNNCYYVTVAIHSGTVVQNFIPFVSLNLTLPAMSTTLPRESMLSTVNGTANPICN</sequence>